<evidence type="ECO:0000256" key="7">
    <source>
        <dbReference type="ARBA" id="ARBA00023136"/>
    </source>
</evidence>
<name>A0A948W8A6_UNCEI</name>
<evidence type="ECO:0000256" key="5">
    <source>
        <dbReference type="ARBA" id="ARBA00022692"/>
    </source>
</evidence>
<evidence type="ECO:0000256" key="6">
    <source>
        <dbReference type="ARBA" id="ARBA00022989"/>
    </source>
</evidence>
<feature type="transmembrane region" description="Helical" evidence="8">
    <location>
        <begin position="385"/>
        <end position="411"/>
    </location>
</feature>
<evidence type="ECO:0000256" key="2">
    <source>
        <dbReference type="ARBA" id="ARBA00007783"/>
    </source>
</evidence>
<dbReference type="GO" id="GO:0005886">
    <property type="term" value="C:plasma membrane"/>
    <property type="evidence" value="ECO:0007669"/>
    <property type="project" value="UniProtKB-SubCell"/>
</dbReference>
<dbReference type="PROSITE" id="PS51012">
    <property type="entry name" value="ABC_TM2"/>
    <property type="match status" value="1"/>
</dbReference>
<dbReference type="InterPro" id="IPR051449">
    <property type="entry name" value="ABC-2_transporter_component"/>
</dbReference>
<sequence length="419" mass="45151">MGKLLWLLRKDLLRRFRSPAGTLIALSFPLGIIIIMGLVFRPHAGRSSLPAVEVALVNEDTGFLSRLLMGAISQDRGDARLSVHMAESYDEGLKLVRRDKVSGLLRIPPGFTDSLMQQQPTHLDVVKNPSQSIMPQVIEEGAGVLAVYLTAGSRLLAEPIMRIREASTTDSLPSDLLVSDISQQINQRIRGASNVIFPPILSVSKDTLAAASEGSGGGYSPFAMMLPGFAIMGLLFLSELGLADLLRESQTGTLRRLRTAPFASGWIILSKLILSVIIAFLGFIILMISASLVLNVTWGSPLAILTVGFATALAATGIIAPLYGILRSERQAGLISTFVILAMSFVGGSFWPREMMPPSFQLLSPFTLNHWALEGFRALLRGDSIGAALGASLPVLLPVACAGWILGVFILRRLIERRA</sequence>
<dbReference type="AlphaFoldDB" id="A0A948W8A6"/>
<proteinExistence type="inferred from homology"/>
<evidence type="ECO:0000313" key="11">
    <source>
        <dbReference type="Proteomes" id="UP000777784"/>
    </source>
</evidence>
<evidence type="ECO:0000256" key="3">
    <source>
        <dbReference type="ARBA" id="ARBA00022448"/>
    </source>
</evidence>
<evidence type="ECO:0000256" key="4">
    <source>
        <dbReference type="ARBA" id="ARBA00022475"/>
    </source>
</evidence>
<keyword evidence="6 8" id="KW-1133">Transmembrane helix</keyword>
<dbReference type="GO" id="GO:0140359">
    <property type="term" value="F:ABC-type transporter activity"/>
    <property type="evidence" value="ECO:0007669"/>
    <property type="project" value="InterPro"/>
</dbReference>
<keyword evidence="5 8" id="KW-0812">Transmembrane</keyword>
<dbReference type="InterPro" id="IPR047817">
    <property type="entry name" value="ABC2_TM_bact-type"/>
</dbReference>
<keyword evidence="4" id="KW-1003">Cell membrane</keyword>
<evidence type="ECO:0000259" key="9">
    <source>
        <dbReference type="PROSITE" id="PS51012"/>
    </source>
</evidence>
<feature type="transmembrane region" description="Helical" evidence="8">
    <location>
        <begin position="332"/>
        <end position="351"/>
    </location>
</feature>
<feature type="transmembrane region" description="Helical" evidence="8">
    <location>
        <begin position="302"/>
        <end position="325"/>
    </location>
</feature>
<feature type="transmembrane region" description="Helical" evidence="8">
    <location>
        <begin position="266"/>
        <end position="290"/>
    </location>
</feature>
<comment type="subcellular location">
    <subcellularLocation>
        <location evidence="1">Cell membrane</location>
        <topology evidence="1">Multi-pass membrane protein</topology>
    </subcellularLocation>
</comment>
<dbReference type="Pfam" id="PF12698">
    <property type="entry name" value="ABC2_membrane_3"/>
    <property type="match status" value="1"/>
</dbReference>
<dbReference type="EMBL" id="JAHJDP010000114">
    <property type="protein sequence ID" value="MBU2693115.1"/>
    <property type="molecule type" value="Genomic_DNA"/>
</dbReference>
<dbReference type="InterPro" id="IPR013525">
    <property type="entry name" value="ABC2_TM"/>
</dbReference>
<gene>
    <name evidence="10" type="ORF">KJ970_19535</name>
</gene>
<keyword evidence="3" id="KW-0813">Transport</keyword>
<organism evidence="10 11">
    <name type="scientific">Eiseniibacteriota bacterium</name>
    <dbReference type="NCBI Taxonomy" id="2212470"/>
    <lineage>
        <taxon>Bacteria</taxon>
        <taxon>Candidatus Eiseniibacteriota</taxon>
    </lineage>
</organism>
<dbReference type="Proteomes" id="UP000777784">
    <property type="component" value="Unassembled WGS sequence"/>
</dbReference>
<comment type="caution">
    <text evidence="10">The sequence shown here is derived from an EMBL/GenBank/DDBJ whole genome shotgun (WGS) entry which is preliminary data.</text>
</comment>
<protein>
    <submittedName>
        <fullName evidence="10">ABC transporter permease</fullName>
    </submittedName>
</protein>
<accession>A0A948W8A6</accession>
<feature type="transmembrane region" description="Helical" evidence="8">
    <location>
        <begin position="222"/>
        <end position="246"/>
    </location>
</feature>
<evidence type="ECO:0000256" key="1">
    <source>
        <dbReference type="ARBA" id="ARBA00004651"/>
    </source>
</evidence>
<keyword evidence="7 8" id="KW-0472">Membrane</keyword>
<feature type="transmembrane region" description="Helical" evidence="8">
    <location>
        <begin position="20"/>
        <end position="40"/>
    </location>
</feature>
<comment type="similarity">
    <text evidence="2">Belongs to the ABC-2 integral membrane protein family.</text>
</comment>
<feature type="domain" description="ABC transmembrane type-2" evidence="9">
    <location>
        <begin position="190"/>
        <end position="414"/>
    </location>
</feature>
<reference evidence="10" key="1">
    <citation type="submission" date="2021-05" db="EMBL/GenBank/DDBJ databases">
        <title>Energy efficiency and biological interactions define the core microbiome of deep oligotrophic groundwater.</title>
        <authorList>
            <person name="Mehrshad M."/>
            <person name="Lopez-Fernandez M."/>
            <person name="Bell E."/>
            <person name="Bernier-Latmani R."/>
            <person name="Bertilsson S."/>
            <person name="Dopson M."/>
        </authorList>
    </citation>
    <scope>NUCLEOTIDE SEQUENCE</scope>
    <source>
        <strain evidence="10">Modern_marine.mb.64</strain>
    </source>
</reference>
<evidence type="ECO:0000256" key="8">
    <source>
        <dbReference type="SAM" id="Phobius"/>
    </source>
</evidence>
<dbReference type="PANTHER" id="PTHR30294:SF38">
    <property type="entry name" value="TRANSPORT PERMEASE PROTEIN"/>
    <property type="match status" value="1"/>
</dbReference>
<dbReference type="Gene3D" id="3.40.1710.10">
    <property type="entry name" value="abc type-2 transporter like domain"/>
    <property type="match status" value="1"/>
</dbReference>
<dbReference type="PANTHER" id="PTHR30294">
    <property type="entry name" value="MEMBRANE COMPONENT OF ABC TRANSPORTER YHHJ-RELATED"/>
    <property type="match status" value="1"/>
</dbReference>
<evidence type="ECO:0000313" key="10">
    <source>
        <dbReference type="EMBL" id="MBU2693115.1"/>
    </source>
</evidence>